<evidence type="ECO:0000313" key="7">
    <source>
        <dbReference type="EMBL" id="QDU25539.1"/>
    </source>
</evidence>
<dbReference type="OrthoDB" id="127107at2"/>
<gene>
    <name evidence="7" type="ORF">ETAA8_06080</name>
</gene>
<dbReference type="Pfam" id="PF07583">
    <property type="entry name" value="PSCyt2"/>
    <property type="match status" value="1"/>
</dbReference>
<feature type="signal peptide" evidence="5">
    <location>
        <begin position="1"/>
        <end position="31"/>
    </location>
</feature>
<keyword evidence="5" id="KW-0732">Signal</keyword>
<dbReference type="RefSeq" id="WP_145084647.1">
    <property type="nucleotide sequence ID" value="NZ_CP036274.1"/>
</dbReference>
<evidence type="ECO:0000256" key="4">
    <source>
        <dbReference type="PROSITE-ProRule" id="PRU00433"/>
    </source>
</evidence>
<keyword evidence="8" id="KW-1185">Reference proteome</keyword>
<evidence type="ECO:0000313" key="8">
    <source>
        <dbReference type="Proteomes" id="UP000315017"/>
    </source>
</evidence>
<dbReference type="AlphaFoldDB" id="A0A517Y5M1"/>
<feature type="chain" id="PRO_5021988612" evidence="5">
    <location>
        <begin position="32"/>
        <end position="818"/>
    </location>
</feature>
<dbReference type="Pfam" id="PF07635">
    <property type="entry name" value="PSCyt1"/>
    <property type="match status" value="1"/>
</dbReference>
<accession>A0A517Y5M1</accession>
<dbReference type="InterPro" id="IPR036909">
    <property type="entry name" value="Cyt_c-like_dom_sf"/>
</dbReference>
<dbReference type="InterPro" id="IPR011429">
    <property type="entry name" value="Cyt_c_Planctomycete-type"/>
</dbReference>
<reference evidence="7 8" key="1">
    <citation type="submission" date="2019-02" db="EMBL/GenBank/DDBJ databases">
        <title>Deep-cultivation of Planctomycetes and their phenomic and genomic characterization uncovers novel biology.</title>
        <authorList>
            <person name="Wiegand S."/>
            <person name="Jogler M."/>
            <person name="Boedeker C."/>
            <person name="Pinto D."/>
            <person name="Vollmers J."/>
            <person name="Rivas-Marin E."/>
            <person name="Kohn T."/>
            <person name="Peeters S.H."/>
            <person name="Heuer A."/>
            <person name="Rast P."/>
            <person name="Oberbeckmann S."/>
            <person name="Bunk B."/>
            <person name="Jeske O."/>
            <person name="Meyerdierks A."/>
            <person name="Storesund J.E."/>
            <person name="Kallscheuer N."/>
            <person name="Luecker S."/>
            <person name="Lage O.M."/>
            <person name="Pohl T."/>
            <person name="Merkel B.J."/>
            <person name="Hornburger P."/>
            <person name="Mueller R.-W."/>
            <person name="Bruemmer F."/>
            <person name="Labrenz M."/>
            <person name="Spormann A.M."/>
            <person name="Op den Camp H."/>
            <person name="Overmann J."/>
            <person name="Amann R."/>
            <person name="Jetten M.S.M."/>
            <person name="Mascher T."/>
            <person name="Medema M.H."/>
            <person name="Devos D.P."/>
            <person name="Kaster A.-K."/>
            <person name="Ovreas L."/>
            <person name="Rohde M."/>
            <person name="Galperin M.Y."/>
            <person name="Jogler C."/>
        </authorList>
    </citation>
    <scope>NUCLEOTIDE SEQUENCE [LARGE SCALE GENOMIC DNA]</scope>
    <source>
        <strain evidence="7 8">ETA_A8</strain>
    </source>
</reference>
<dbReference type="Pfam" id="PF07587">
    <property type="entry name" value="PSD1"/>
    <property type="match status" value="1"/>
</dbReference>
<dbReference type="GO" id="GO:0046872">
    <property type="term" value="F:metal ion binding"/>
    <property type="evidence" value="ECO:0007669"/>
    <property type="project" value="UniProtKB-KW"/>
</dbReference>
<evidence type="ECO:0000256" key="2">
    <source>
        <dbReference type="ARBA" id="ARBA00022723"/>
    </source>
</evidence>
<dbReference type="KEGG" id="aagg:ETAA8_06080"/>
<dbReference type="Gene3D" id="1.10.760.10">
    <property type="entry name" value="Cytochrome c-like domain"/>
    <property type="match status" value="1"/>
</dbReference>
<proteinExistence type="predicted"/>
<protein>
    <submittedName>
        <fullName evidence="7">Planctomycete cytochrome C</fullName>
    </submittedName>
</protein>
<dbReference type="InterPro" id="IPR022655">
    <property type="entry name" value="DUF1553"/>
</dbReference>
<name>A0A517Y5M1_9BACT</name>
<keyword evidence="1 4" id="KW-0349">Heme</keyword>
<sequence precursor="true">MSPSTPNHAHCLLAKFLVVGLLAFSAVNLSADDKDPAAEGIRFFETKVRPILATHCYDCHGEDSQESKLRVDTWDGIARGGKAGSLVVAGQPDKSLLVAVVGYQLAELQMPPKKKLSDREINDLTAWVKMGAPHPDRQAGAPIAVEKVDLAKARQFWSLQPITNPSPPAVKNQTWPVSPVDQFVLAELEAKNLQPAPPADKLTLLRRATFDLTGLPPTPEEIAAFENDTSPAAYAKVIDRLLDSTHYGERWGRHWLDVARYADSNGVDENVAHGNAWRYRDYVVRAFNADKPYDQFLHEQLAGDLLPAAADPNVVHDRLIATGFLALGPKVLAEVDKTKMEMDILDEQVDTIGRSLLGLTFGCARCHDHKFDPISAEDYYALVGIFKSTRTMESFKTIARWWENPLASPAEVQRKAAFDKLIAEQKGAIDALVKKNKDLLQQAKPGTELPKEFEPLFAAEVQTELKVRREQLATLSKTAPVVPTAMGVIEGEVTDVPVHIRGSHLALGKIVPRGFPVVLVSTEQQPLTAKTSGRLELAEWLTKPDHPLTSRVMANRIWRWHFGQGLVSTPDNFGRLGEAPSHPALLDWLSRQFMQSGWSIKSMHRLLMLSQTYQMSSTFNATAAAADPENRLYWRMPVRRLEAEEIRDAILTTSGLLDRTAGGSLLHVGNREFFFDHTSKDGTKYDSLRRSLYLPVVRNNLYDVFQLFDATDATVLDGNRASTVVAPQALFMLNSDLVLKASENLAQSVLALEQANPARVKLLYLRTYGRAATSTETERALAYVARQAPDAADAAAQQRAWSSLSHVLLAANEFLYLR</sequence>
<keyword evidence="2 4" id="KW-0479">Metal-binding</keyword>
<dbReference type="InterPro" id="IPR011444">
    <property type="entry name" value="DUF1549"/>
</dbReference>
<evidence type="ECO:0000259" key="6">
    <source>
        <dbReference type="PROSITE" id="PS51007"/>
    </source>
</evidence>
<dbReference type="GO" id="GO:0020037">
    <property type="term" value="F:heme binding"/>
    <property type="evidence" value="ECO:0007669"/>
    <property type="project" value="InterPro"/>
</dbReference>
<dbReference type="PANTHER" id="PTHR35889">
    <property type="entry name" value="CYCLOINULO-OLIGOSACCHARIDE FRUCTANOTRANSFERASE-RELATED"/>
    <property type="match status" value="1"/>
</dbReference>
<dbReference type="Proteomes" id="UP000315017">
    <property type="component" value="Chromosome"/>
</dbReference>
<keyword evidence="3 4" id="KW-0408">Iron</keyword>
<evidence type="ECO:0000256" key="3">
    <source>
        <dbReference type="ARBA" id="ARBA00023004"/>
    </source>
</evidence>
<organism evidence="7 8">
    <name type="scientific">Anatilimnocola aggregata</name>
    <dbReference type="NCBI Taxonomy" id="2528021"/>
    <lineage>
        <taxon>Bacteria</taxon>
        <taxon>Pseudomonadati</taxon>
        <taxon>Planctomycetota</taxon>
        <taxon>Planctomycetia</taxon>
        <taxon>Pirellulales</taxon>
        <taxon>Pirellulaceae</taxon>
        <taxon>Anatilimnocola</taxon>
    </lineage>
</organism>
<evidence type="ECO:0000256" key="5">
    <source>
        <dbReference type="SAM" id="SignalP"/>
    </source>
</evidence>
<dbReference type="PANTHER" id="PTHR35889:SF3">
    <property type="entry name" value="F-BOX DOMAIN-CONTAINING PROTEIN"/>
    <property type="match status" value="1"/>
</dbReference>
<dbReference type="EMBL" id="CP036274">
    <property type="protein sequence ID" value="QDU25539.1"/>
    <property type="molecule type" value="Genomic_DNA"/>
</dbReference>
<feature type="domain" description="Cytochrome c" evidence="6">
    <location>
        <begin position="35"/>
        <end position="132"/>
    </location>
</feature>
<dbReference type="GO" id="GO:0009055">
    <property type="term" value="F:electron transfer activity"/>
    <property type="evidence" value="ECO:0007669"/>
    <property type="project" value="InterPro"/>
</dbReference>
<evidence type="ECO:0000256" key="1">
    <source>
        <dbReference type="ARBA" id="ARBA00022617"/>
    </source>
</evidence>
<dbReference type="SUPFAM" id="SSF46626">
    <property type="entry name" value="Cytochrome c"/>
    <property type="match status" value="1"/>
</dbReference>
<dbReference type="PROSITE" id="PS51007">
    <property type="entry name" value="CYTC"/>
    <property type="match status" value="1"/>
</dbReference>
<dbReference type="InterPro" id="IPR009056">
    <property type="entry name" value="Cyt_c-like_dom"/>
</dbReference>